<dbReference type="Pfam" id="PF17111">
    <property type="entry name" value="PigL_N"/>
    <property type="match status" value="1"/>
</dbReference>
<reference evidence="3 4" key="1">
    <citation type="journal article" date="2023" name="Plant Dis.">
        <title>First Report of Diplodia intermedia Causing Canker and Dieback Diseases on Apple Trees in Canada.</title>
        <authorList>
            <person name="Ellouze W."/>
            <person name="Ilyukhin E."/>
            <person name="Sulman M."/>
            <person name="Ali S."/>
        </authorList>
    </citation>
    <scope>NUCLEOTIDE SEQUENCE [LARGE SCALE GENOMIC DNA]</scope>
    <source>
        <strain evidence="3 4">M45-28</strain>
    </source>
</reference>
<evidence type="ECO:0000256" key="1">
    <source>
        <dbReference type="SAM" id="Coils"/>
    </source>
</evidence>
<name>A0ABR3TI39_9PEZI</name>
<sequence>MPDPLSISASIVALSQVVRTLYDFIDSIKDAPETLTRAGDDLKSAESVLEDLNHYLESYGQTTPALQALTDQKSALNSIIPQFKKLCDGFHKMLNSCVRHSAEGSKLAWSDRVMTSLKKGNIEKFRAEVSKARQLISLRVDMISLLQNSLNSEQSNVAIQNFQRKNETTMATVVQQLADLDTTMAKLQELSDESSEAVEKALRDQEAALKEQLRLCEENRVASVSQLRFKQEFGDTKAGDNARNLQVLDLDEARGSFEQKYGNTDIGNGTWSAQGAVGRTMLEKFFYSTAASGQPKSFRGPGRRLGYFGNVATLNDGRSETAPELKK</sequence>
<evidence type="ECO:0000313" key="3">
    <source>
        <dbReference type="EMBL" id="KAL1639164.1"/>
    </source>
</evidence>
<organism evidence="3 4">
    <name type="scientific">Diplodia intermedia</name>
    <dbReference type="NCBI Taxonomy" id="856260"/>
    <lineage>
        <taxon>Eukaryota</taxon>
        <taxon>Fungi</taxon>
        <taxon>Dikarya</taxon>
        <taxon>Ascomycota</taxon>
        <taxon>Pezizomycotina</taxon>
        <taxon>Dothideomycetes</taxon>
        <taxon>Dothideomycetes incertae sedis</taxon>
        <taxon>Botryosphaeriales</taxon>
        <taxon>Botryosphaeriaceae</taxon>
        <taxon>Diplodia</taxon>
    </lineage>
</organism>
<evidence type="ECO:0000259" key="2">
    <source>
        <dbReference type="Pfam" id="PF17111"/>
    </source>
</evidence>
<dbReference type="Proteomes" id="UP001521184">
    <property type="component" value="Unassembled WGS sequence"/>
</dbReference>
<proteinExistence type="predicted"/>
<dbReference type="EMBL" id="JAKEKT020000068">
    <property type="protein sequence ID" value="KAL1639164.1"/>
    <property type="molecule type" value="Genomic_DNA"/>
</dbReference>
<evidence type="ECO:0000313" key="4">
    <source>
        <dbReference type="Proteomes" id="UP001521184"/>
    </source>
</evidence>
<accession>A0ABR3TI39</accession>
<feature type="domain" description="Azaphilone pigments biosynthesis cluster protein L N-terminal" evidence="2">
    <location>
        <begin position="3"/>
        <end position="217"/>
    </location>
</feature>
<gene>
    <name evidence="3" type="ORF">SLS58_008251</name>
</gene>
<feature type="coiled-coil region" evidence="1">
    <location>
        <begin position="180"/>
        <end position="219"/>
    </location>
</feature>
<keyword evidence="1" id="KW-0175">Coiled coil</keyword>
<protein>
    <recommendedName>
        <fullName evidence="2">Azaphilone pigments biosynthesis cluster protein L N-terminal domain-containing protein</fullName>
    </recommendedName>
</protein>
<comment type="caution">
    <text evidence="3">The sequence shown here is derived from an EMBL/GenBank/DDBJ whole genome shotgun (WGS) entry which is preliminary data.</text>
</comment>
<dbReference type="InterPro" id="IPR031348">
    <property type="entry name" value="PigL_N"/>
</dbReference>
<keyword evidence="4" id="KW-1185">Reference proteome</keyword>